<dbReference type="Proteomes" id="UP000053841">
    <property type="component" value="Unassembled WGS sequence"/>
</dbReference>
<dbReference type="RefSeq" id="XP_007716484.1">
    <property type="nucleotide sequence ID" value="XM_007718294.1"/>
</dbReference>
<organism evidence="1 2">
    <name type="scientific">Cochliobolus carbonum (strain 26-R-13)</name>
    <name type="common">Maize leaf spot fungus</name>
    <name type="synonym">Bipolaris zeicola</name>
    <dbReference type="NCBI Taxonomy" id="930089"/>
    <lineage>
        <taxon>Eukaryota</taxon>
        <taxon>Fungi</taxon>
        <taxon>Dikarya</taxon>
        <taxon>Ascomycota</taxon>
        <taxon>Pezizomycotina</taxon>
        <taxon>Dothideomycetes</taxon>
        <taxon>Pleosporomycetidae</taxon>
        <taxon>Pleosporales</taxon>
        <taxon>Pleosporineae</taxon>
        <taxon>Pleosporaceae</taxon>
        <taxon>Bipolaris</taxon>
    </lineage>
</organism>
<reference evidence="1 2" key="1">
    <citation type="journal article" date="2013" name="PLoS Genet.">
        <title>Comparative genome structure, secondary metabolite, and effector coding capacity across Cochliobolus pathogens.</title>
        <authorList>
            <person name="Condon B.J."/>
            <person name="Leng Y."/>
            <person name="Wu D."/>
            <person name="Bushley K.E."/>
            <person name="Ohm R.A."/>
            <person name="Otillar R."/>
            <person name="Martin J."/>
            <person name="Schackwitz W."/>
            <person name="Grimwood J."/>
            <person name="MohdZainudin N."/>
            <person name="Xue C."/>
            <person name="Wang R."/>
            <person name="Manning V.A."/>
            <person name="Dhillon B."/>
            <person name="Tu Z.J."/>
            <person name="Steffenson B.J."/>
            <person name="Salamov A."/>
            <person name="Sun H."/>
            <person name="Lowry S."/>
            <person name="LaButti K."/>
            <person name="Han J."/>
            <person name="Copeland A."/>
            <person name="Lindquist E."/>
            <person name="Barry K."/>
            <person name="Schmutz J."/>
            <person name="Baker S.E."/>
            <person name="Ciuffetti L.M."/>
            <person name="Grigoriev I.V."/>
            <person name="Zhong S."/>
            <person name="Turgeon B.G."/>
        </authorList>
    </citation>
    <scope>NUCLEOTIDE SEQUENCE [LARGE SCALE GENOMIC DNA]</scope>
    <source>
        <strain evidence="1 2">26-R-13</strain>
    </source>
</reference>
<proteinExistence type="predicted"/>
<gene>
    <name evidence="1" type="ORF">COCCADRAFT_107167</name>
</gene>
<keyword evidence="2" id="KW-1185">Reference proteome</keyword>
<dbReference type="GeneID" id="19143521"/>
<dbReference type="AlphaFoldDB" id="W6XVJ1"/>
<dbReference type="EMBL" id="KI964761">
    <property type="protein sequence ID" value="EUC29200.1"/>
    <property type="molecule type" value="Genomic_DNA"/>
</dbReference>
<sequence>MLHQIPPLALSFSHPGKPAQSRIPSTKRRSSFLLEFHAQTPHDGQPSTSSPARIPRPPLFCRCLGIILRSPCFNASVTLRNSNLSRGHDKEGCPHSVVPLGICDWDCNDRATLSRLARACLCAICPSETGVATHTPQPNPSHYWLAIPPITTPT</sequence>
<evidence type="ECO:0000313" key="2">
    <source>
        <dbReference type="Proteomes" id="UP000053841"/>
    </source>
</evidence>
<protein>
    <submittedName>
        <fullName evidence="1">Uncharacterized protein</fullName>
    </submittedName>
</protein>
<accession>W6XVJ1</accession>
<dbReference type="HOGENOM" id="CLU_1703914_0_0_1"/>
<evidence type="ECO:0000313" key="1">
    <source>
        <dbReference type="EMBL" id="EUC29200.1"/>
    </source>
</evidence>
<name>W6XVJ1_COCC2</name>
<dbReference type="KEGG" id="bze:COCCADRAFT_107167"/>